<sequence length="679" mass="75906">MQPNPTAMAPESSLEHLRSQASMTINAKSIHRLNRPELLRLQNALGLGSKWGVIEIPRAWMPAGAASIDARRIQYLEKVCGVQNASPDTKELAVTVATRYVLLLFMAPNPISGHLKPNTVVSQLLVAKDYFRAAVNLASVTPGYLLNRLTEEDIEKAISYTEIKRLRYWASKEWWDDLPKVDLYQIEEQSRKSEKARQPRGSKDIDPWLPLPDQFVADAGARVLWLVEHMGPAIIDCAESILNAWEKLNISHFAETTQATKRTEAADAILSEYVWKDADGNVLEQIPIPLSYTGTCRKKKASAWPPCHTHEVKALLRLLQASHLFIVLLSTGARIGEALSLNEGCLIESKDGTNLINGRTYKLKAQRGGEERDWPLPSIGATALNQQERVAKIIRRWNRVTNRVGHFRETNCIWRLLRQSDVDNDSADAGYNIELTLIVESFSLAASLGEKPIHAHRCRKTLARLLALCIVGAPKIVMDLFGHKNIEMTLHYILTDPLIRAEMEEVAQAQTIMLACDAIAHADENGGPAAPIIREAVRQEKVRLAKDKLGVDDIRDLADTATLSGKMWILVRPGVVCTKGPKQAGPCTRNVGSPEPSRCRSSCENRLEEYFLRDEVDNTMEFCVSELEEAIKNDESHQAEYWIGQICANINRFADIRQKWQTNPIVAYALANSALKDAT</sequence>
<protein>
    <recommendedName>
        <fullName evidence="2">Tyr recombinase domain-containing protein</fullName>
    </recommendedName>
</protein>
<dbReference type="AlphaFoldDB" id="A0A5C5PRN2"/>
<dbReference type="GO" id="GO:0015074">
    <property type="term" value="P:DNA integration"/>
    <property type="evidence" value="ECO:0007669"/>
    <property type="project" value="InterPro"/>
</dbReference>
<proteinExistence type="predicted"/>
<dbReference type="InterPro" id="IPR002104">
    <property type="entry name" value="Integrase_catalytic"/>
</dbReference>
<dbReference type="GO" id="GO:0003677">
    <property type="term" value="F:DNA binding"/>
    <property type="evidence" value="ECO:0007669"/>
    <property type="project" value="InterPro"/>
</dbReference>
<dbReference type="GO" id="GO:0006310">
    <property type="term" value="P:DNA recombination"/>
    <property type="evidence" value="ECO:0007669"/>
    <property type="project" value="UniProtKB-KW"/>
</dbReference>
<dbReference type="Pfam" id="PF00589">
    <property type="entry name" value="Phage_integrase"/>
    <property type="match status" value="1"/>
</dbReference>
<comment type="caution">
    <text evidence="3">The sequence shown here is derived from an EMBL/GenBank/DDBJ whole genome shotgun (WGS) entry which is preliminary data.</text>
</comment>
<dbReference type="Proteomes" id="UP000317901">
    <property type="component" value="Unassembled WGS sequence"/>
</dbReference>
<evidence type="ECO:0000313" key="3">
    <source>
        <dbReference type="EMBL" id="TWR78992.1"/>
    </source>
</evidence>
<dbReference type="InterPro" id="IPR013762">
    <property type="entry name" value="Integrase-like_cat_sf"/>
</dbReference>
<name>A0A5C5PRN2_9PSED</name>
<evidence type="ECO:0000313" key="4">
    <source>
        <dbReference type="Proteomes" id="UP000317901"/>
    </source>
</evidence>
<evidence type="ECO:0000259" key="2">
    <source>
        <dbReference type="Pfam" id="PF00589"/>
    </source>
</evidence>
<dbReference type="EMBL" id="VFIP01000085">
    <property type="protein sequence ID" value="TWR78992.1"/>
    <property type="molecule type" value="Genomic_DNA"/>
</dbReference>
<accession>A0A5C5PRN2</accession>
<feature type="domain" description="Tyr recombinase" evidence="2">
    <location>
        <begin position="324"/>
        <end position="493"/>
    </location>
</feature>
<dbReference type="InterPro" id="IPR011010">
    <property type="entry name" value="DNA_brk_join_enz"/>
</dbReference>
<dbReference type="SUPFAM" id="SSF56349">
    <property type="entry name" value="DNA breaking-rejoining enzymes"/>
    <property type="match status" value="1"/>
</dbReference>
<dbReference type="RefSeq" id="WP_146427730.1">
    <property type="nucleotide sequence ID" value="NZ_VFIP01000085.1"/>
</dbReference>
<organism evidence="3 4">
    <name type="scientific">Pseudomonas saxonica</name>
    <dbReference type="NCBI Taxonomy" id="2600598"/>
    <lineage>
        <taxon>Bacteria</taxon>
        <taxon>Pseudomonadati</taxon>
        <taxon>Pseudomonadota</taxon>
        <taxon>Gammaproteobacteria</taxon>
        <taxon>Pseudomonadales</taxon>
        <taxon>Pseudomonadaceae</taxon>
        <taxon>Pseudomonas</taxon>
    </lineage>
</organism>
<gene>
    <name evidence="3" type="ORF">FJD37_23370</name>
</gene>
<reference evidence="3 4" key="1">
    <citation type="submission" date="2019-06" db="EMBL/GenBank/DDBJ databases">
        <title>Pseudomonas bimorpha sp. nov. isolated from bovine raw milk and skim milk concentrate.</title>
        <authorList>
            <person name="Hofmann K."/>
            <person name="Huptas C."/>
            <person name="Doll E."/>
            <person name="Scherer S."/>
            <person name="Wenning M."/>
        </authorList>
    </citation>
    <scope>NUCLEOTIDE SEQUENCE [LARGE SCALE GENOMIC DNA]</scope>
    <source>
        <strain evidence="3 4">DSM 108990</strain>
    </source>
</reference>
<dbReference type="OrthoDB" id="8767990at2"/>
<dbReference type="Gene3D" id="1.10.443.10">
    <property type="entry name" value="Intergrase catalytic core"/>
    <property type="match status" value="1"/>
</dbReference>
<keyword evidence="1" id="KW-0233">DNA recombination</keyword>
<evidence type="ECO:0000256" key="1">
    <source>
        <dbReference type="ARBA" id="ARBA00023172"/>
    </source>
</evidence>